<evidence type="ECO:0000256" key="11">
    <source>
        <dbReference type="ARBA" id="ARBA00023170"/>
    </source>
</evidence>
<evidence type="ECO:0000256" key="4">
    <source>
        <dbReference type="ARBA" id="ARBA00022692"/>
    </source>
</evidence>
<keyword evidence="20" id="KW-1185">Reference proteome</keyword>
<dbReference type="Gene3D" id="1.20.1070.10">
    <property type="entry name" value="Rhodopsin 7-helix transmembrane proteins"/>
    <property type="match status" value="1"/>
</dbReference>
<dbReference type="PANTHER" id="PTHR46216:SF3">
    <property type="entry name" value="PROSAPOSIN RECEPTOR GPR37"/>
    <property type="match status" value="1"/>
</dbReference>
<dbReference type="GO" id="GO:0008528">
    <property type="term" value="F:G protein-coupled peptide receptor activity"/>
    <property type="evidence" value="ECO:0007669"/>
    <property type="project" value="TreeGrafter"/>
</dbReference>
<feature type="transmembrane region" description="Helical" evidence="16">
    <location>
        <begin position="307"/>
        <end position="327"/>
    </location>
</feature>
<dbReference type="GO" id="GO:0042995">
    <property type="term" value="C:cell projection"/>
    <property type="evidence" value="ECO:0007669"/>
    <property type="project" value="UniProtKB-SubCell"/>
</dbReference>
<evidence type="ECO:0000256" key="12">
    <source>
        <dbReference type="ARBA" id="ARBA00023180"/>
    </source>
</evidence>
<keyword evidence="6" id="KW-0832">Ubl conjugation</keyword>
<evidence type="ECO:0000256" key="10">
    <source>
        <dbReference type="ARBA" id="ARBA00023157"/>
    </source>
</evidence>
<keyword evidence="11 19" id="KW-0675">Receptor</keyword>
<dbReference type="Pfam" id="PF00001">
    <property type="entry name" value="7tm_1"/>
    <property type="match status" value="1"/>
</dbReference>
<evidence type="ECO:0000256" key="14">
    <source>
        <dbReference type="ARBA" id="ARBA00023273"/>
    </source>
</evidence>
<dbReference type="PRINTS" id="PR00237">
    <property type="entry name" value="GPCRRHODOPSN"/>
</dbReference>
<keyword evidence="5 17" id="KW-0732">Signal</keyword>
<evidence type="ECO:0000256" key="13">
    <source>
        <dbReference type="ARBA" id="ARBA00023224"/>
    </source>
</evidence>
<evidence type="ECO:0000256" key="15">
    <source>
        <dbReference type="SAM" id="MobiDB-lite"/>
    </source>
</evidence>
<evidence type="ECO:0000259" key="18">
    <source>
        <dbReference type="PROSITE" id="PS50262"/>
    </source>
</evidence>
<keyword evidence="14" id="KW-0966">Cell projection</keyword>
<feature type="transmembrane region" description="Helical" evidence="16">
    <location>
        <begin position="451"/>
        <end position="472"/>
    </location>
</feature>
<keyword evidence="13" id="KW-0807">Transducer</keyword>
<reference evidence="19 20" key="1">
    <citation type="journal article" date="2020" name="Nature">
        <title>Six reference-quality genomes reveal evolution of bat adaptations.</title>
        <authorList>
            <person name="Jebb D."/>
            <person name="Huang Z."/>
            <person name="Pippel M."/>
            <person name="Hughes G.M."/>
            <person name="Lavrichenko K."/>
            <person name="Devanna P."/>
            <person name="Winkler S."/>
            <person name="Jermiin L.S."/>
            <person name="Skirmuntt E.C."/>
            <person name="Katzourakis A."/>
            <person name="Burkitt-Gray L."/>
            <person name="Ray D.A."/>
            <person name="Sullivan K.A.M."/>
            <person name="Roscito J.G."/>
            <person name="Kirilenko B.M."/>
            <person name="Davalos L.M."/>
            <person name="Corthals A.P."/>
            <person name="Power M.L."/>
            <person name="Jones G."/>
            <person name="Ransome R.D."/>
            <person name="Dechmann D.K.N."/>
            <person name="Locatelli A.G."/>
            <person name="Puechmaille S.J."/>
            <person name="Fedrigo O."/>
            <person name="Jarvis E.D."/>
            <person name="Hiller M."/>
            <person name="Vernes S.C."/>
            <person name="Myers E.W."/>
            <person name="Teeling E.C."/>
        </authorList>
    </citation>
    <scope>NUCLEOTIDE SEQUENCE [LARGE SCALE GENOMIC DNA]</scope>
    <source>
        <strain evidence="19">MMyoMyo1</strain>
        <tissue evidence="19">Flight muscle</tissue>
    </source>
</reference>
<dbReference type="GO" id="GO:0005886">
    <property type="term" value="C:plasma membrane"/>
    <property type="evidence" value="ECO:0007669"/>
    <property type="project" value="UniProtKB-SubCell"/>
</dbReference>
<dbReference type="InterPro" id="IPR017452">
    <property type="entry name" value="GPCR_Rhodpsn_7TM"/>
</dbReference>
<feature type="transmembrane region" description="Helical" evidence="16">
    <location>
        <begin position="347"/>
        <end position="368"/>
    </location>
</feature>
<dbReference type="SUPFAM" id="SSF81321">
    <property type="entry name" value="Family A G protein-coupled receptor-like"/>
    <property type="match status" value="1"/>
</dbReference>
<evidence type="ECO:0000256" key="16">
    <source>
        <dbReference type="SAM" id="Phobius"/>
    </source>
</evidence>
<evidence type="ECO:0000256" key="3">
    <source>
        <dbReference type="ARBA" id="ARBA00022475"/>
    </source>
</evidence>
<dbReference type="OrthoDB" id="9939725at2759"/>
<evidence type="ECO:0000256" key="7">
    <source>
        <dbReference type="ARBA" id="ARBA00022989"/>
    </source>
</evidence>
<dbReference type="GO" id="GO:0043410">
    <property type="term" value="P:positive regulation of MAPK cascade"/>
    <property type="evidence" value="ECO:0007669"/>
    <property type="project" value="TreeGrafter"/>
</dbReference>
<evidence type="ECO:0000256" key="2">
    <source>
        <dbReference type="ARBA" id="ARBA00004651"/>
    </source>
</evidence>
<dbReference type="GO" id="GO:0007193">
    <property type="term" value="P:adenylate cyclase-inhibiting G protein-coupled receptor signaling pathway"/>
    <property type="evidence" value="ECO:0007669"/>
    <property type="project" value="TreeGrafter"/>
</dbReference>
<feature type="transmembrane region" description="Helical" evidence="16">
    <location>
        <begin position="498"/>
        <end position="518"/>
    </location>
</feature>
<feature type="compositionally biased region" description="Basic and acidic residues" evidence="15">
    <location>
        <begin position="236"/>
        <end position="245"/>
    </location>
</feature>
<feature type="compositionally biased region" description="Basic and acidic residues" evidence="15">
    <location>
        <begin position="74"/>
        <end position="87"/>
    </location>
</feature>
<dbReference type="PRINTS" id="PR01421">
    <property type="entry name" value="GPR37ORPHANR"/>
</dbReference>
<dbReference type="PROSITE" id="PS50262">
    <property type="entry name" value="G_PROTEIN_RECEP_F1_2"/>
    <property type="match status" value="1"/>
</dbReference>
<gene>
    <name evidence="19" type="ORF">mMyoMyo1_005929</name>
</gene>
<evidence type="ECO:0000256" key="6">
    <source>
        <dbReference type="ARBA" id="ARBA00022843"/>
    </source>
</evidence>
<feature type="transmembrane region" description="Helical" evidence="16">
    <location>
        <begin position="538"/>
        <end position="560"/>
    </location>
</feature>
<dbReference type="FunFam" id="1.20.1070.10:FF:000059">
    <property type="entry name" value="G protein-coupled receptor 37"/>
    <property type="match status" value="1"/>
</dbReference>
<comment type="caution">
    <text evidence="19">The sequence shown here is derived from an EMBL/GenBank/DDBJ whole genome shotgun (WGS) entry which is preliminary data.</text>
</comment>
<dbReference type="GO" id="GO:0036505">
    <property type="term" value="F:prosaposin receptor activity"/>
    <property type="evidence" value="ECO:0007669"/>
    <property type="project" value="TreeGrafter"/>
</dbReference>
<dbReference type="InterPro" id="IPR003909">
    <property type="entry name" value="GPR37_orph"/>
</dbReference>
<sequence length="621" mass="67725">MPGRSAPLARTSRWLLPLQLPLLPLLLLQVSASAARGPAPAPRNETCLGGSCSPAWNQRRSRDAWGPGPSAGDLPRRAPGEGEREAAARGAPSWDLPAARGGGPGAGRGAEAAAAEPSGPPARPPGAWRWRGAGDPEPPGPVGRGNPAGLQLFLQTSEEKEEGPRGAGIFGRSQEPGVRTEPGAGDLYYWPRRAGRHQGSHRDSPSKTGNGPLGHEGRMIAPPGRALAQNGSSGEGVHEGEDPRPRNSTNRRLRLKNPFYPLTQESYGAYAVMCLSVVIFGTGIIGNLAVMCIVCHNYYMRSISNSLLANLAFWDFLIIFFCLPLVIFHELTKKWLLEDFSCKIVPYIEVASLGVTTFTLCALCIDRFRAATNVQMYYEMIENCSSTTAKLAVIWVGALLLALPEVVLRQLSKEDVGFGGRAPAERCVIKISPDLPDTIYVLALTYEGARLWWYFGCYFCLPTLFTITCSLVTARKIRQAEKACTRGNKRQIQLESQMNCTVVALTILYGFCIIPENIYNIVTAYMATGVSQQTMDLLHIISQFLLFFKSCVTPVILFCLCRPFSRAFLECCCCCCEECAHKSSAAASDDNDHEYTTELELSPFSTIRREMSTFASVGTHC</sequence>
<evidence type="ECO:0000256" key="8">
    <source>
        <dbReference type="ARBA" id="ARBA00023040"/>
    </source>
</evidence>
<feature type="domain" description="G-protein coupled receptors family 1 profile" evidence="18">
    <location>
        <begin position="286"/>
        <end position="557"/>
    </location>
</feature>
<dbReference type="VEuPathDB" id="HostDB:GeneID_118666448"/>
<dbReference type="AlphaFoldDB" id="A0A7J7V304"/>
<keyword evidence="3" id="KW-1003">Cell membrane</keyword>
<keyword evidence="10" id="KW-1015">Disulfide bond</keyword>
<organism evidence="19 20">
    <name type="scientific">Myotis myotis</name>
    <name type="common">Greater mouse-eared bat</name>
    <name type="synonym">Vespertilio myotis</name>
    <dbReference type="NCBI Taxonomy" id="51298"/>
    <lineage>
        <taxon>Eukaryota</taxon>
        <taxon>Metazoa</taxon>
        <taxon>Chordata</taxon>
        <taxon>Craniata</taxon>
        <taxon>Vertebrata</taxon>
        <taxon>Euteleostomi</taxon>
        <taxon>Mammalia</taxon>
        <taxon>Eutheria</taxon>
        <taxon>Laurasiatheria</taxon>
        <taxon>Chiroptera</taxon>
        <taxon>Yangochiroptera</taxon>
        <taxon>Vespertilionidae</taxon>
        <taxon>Myotis</taxon>
    </lineage>
</organism>
<feature type="region of interest" description="Disordered" evidence="15">
    <location>
        <begin position="36"/>
        <end position="251"/>
    </location>
</feature>
<dbReference type="PANTHER" id="PTHR46216">
    <property type="entry name" value="PROSAPOSIN RECEPTOR GPR37 FAMILY MEMBER"/>
    <property type="match status" value="1"/>
</dbReference>
<protein>
    <submittedName>
        <fullName evidence="19">G protein-coupled receptor 37</fullName>
    </submittedName>
</protein>
<name>A0A7J7V304_MYOMY</name>
<evidence type="ECO:0000256" key="5">
    <source>
        <dbReference type="ARBA" id="ARBA00022729"/>
    </source>
</evidence>
<feature type="chain" id="PRO_5029662063" evidence="17">
    <location>
        <begin position="33"/>
        <end position="621"/>
    </location>
</feature>
<evidence type="ECO:0000256" key="9">
    <source>
        <dbReference type="ARBA" id="ARBA00023136"/>
    </source>
</evidence>
<proteinExistence type="predicted"/>
<keyword evidence="8" id="KW-0297">G-protein coupled receptor</keyword>
<feature type="transmembrane region" description="Helical" evidence="16">
    <location>
        <begin position="389"/>
        <end position="408"/>
    </location>
</feature>
<feature type="transmembrane region" description="Helical" evidence="16">
    <location>
        <begin position="267"/>
        <end position="295"/>
    </location>
</feature>
<evidence type="ECO:0000313" key="19">
    <source>
        <dbReference type="EMBL" id="KAF6319509.1"/>
    </source>
</evidence>
<keyword evidence="9 16" id="KW-0472">Membrane</keyword>
<evidence type="ECO:0000256" key="17">
    <source>
        <dbReference type="SAM" id="SignalP"/>
    </source>
</evidence>
<evidence type="ECO:0000313" key="20">
    <source>
        <dbReference type="Proteomes" id="UP000527355"/>
    </source>
</evidence>
<feature type="signal peptide" evidence="17">
    <location>
        <begin position="1"/>
        <end position="32"/>
    </location>
</feature>
<dbReference type="GO" id="GO:0043235">
    <property type="term" value="C:receptor complex"/>
    <property type="evidence" value="ECO:0007669"/>
    <property type="project" value="TreeGrafter"/>
</dbReference>
<keyword evidence="7 16" id="KW-1133">Transmembrane helix</keyword>
<dbReference type="Proteomes" id="UP000527355">
    <property type="component" value="Unassembled WGS sequence"/>
</dbReference>
<keyword evidence="4 16" id="KW-0812">Transmembrane</keyword>
<dbReference type="EMBL" id="JABWUV010000011">
    <property type="protein sequence ID" value="KAF6319509.1"/>
    <property type="molecule type" value="Genomic_DNA"/>
</dbReference>
<keyword evidence="12" id="KW-0325">Glycoprotein</keyword>
<accession>A0A7J7V304</accession>
<comment type="subcellular location">
    <subcellularLocation>
        <location evidence="2">Cell membrane</location>
        <topology evidence="2">Multi-pass membrane protein</topology>
    </subcellularLocation>
    <subcellularLocation>
        <location evidence="1">Cell projection</location>
    </subcellularLocation>
</comment>
<dbReference type="InterPro" id="IPR000276">
    <property type="entry name" value="GPCR_Rhodpsn"/>
</dbReference>
<dbReference type="CDD" id="cd15127">
    <property type="entry name" value="7tmA_GPR37"/>
    <property type="match status" value="1"/>
</dbReference>
<evidence type="ECO:0000256" key="1">
    <source>
        <dbReference type="ARBA" id="ARBA00004316"/>
    </source>
</evidence>